<dbReference type="Proteomes" id="UP000001903">
    <property type="component" value="Chromosome"/>
</dbReference>
<dbReference type="RefSeq" id="WP_012943967.1">
    <property type="nucleotide sequence ID" value="NC_013743.1"/>
</dbReference>
<proteinExistence type="predicted"/>
<dbReference type="OrthoDB" id="179495at2157"/>
<dbReference type="AlphaFoldDB" id="D2RXH5"/>
<reference evidence="1 2" key="1">
    <citation type="journal article" date="2010" name="Stand. Genomic Sci.">
        <title>Complete genome sequence of Haloterrigena turkmenica type strain (4k).</title>
        <authorList>
            <person name="Saunders E."/>
            <person name="Tindall B.J."/>
            <person name="Fahnrich R."/>
            <person name="Lapidus A."/>
            <person name="Copeland A."/>
            <person name="Del Rio T.G."/>
            <person name="Lucas S."/>
            <person name="Chen F."/>
            <person name="Tice H."/>
            <person name="Cheng J.F."/>
            <person name="Han C."/>
            <person name="Detter J.C."/>
            <person name="Bruce D."/>
            <person name="Goodwin L."/>
            <person name="Chain P."/>
            <person name="Pitluck S."/>
            <person name="Pati A."/>
            <person name="Ivanova N."/>
            <person name="Mavromatis K."/>
            <person name="Chen A."/>
            <person name="Palaniappan K."/>
            <person name="Land M."/>
            <person name="Hauser L."/>
            <person name="Chang Y.J."/>
            <person name="Jeffries C.D."/>
            <person name="Brettin T."/>
            <person name="Rohde M."/>
            <person name="Goker M."/>
            <person name="Bristow J."/>
            <person name="Eisen J.A."/>
            <person name="Markowitz V."/>
            <person name="Hugenholtz P."/>
            <person name="Klenk H.P."/>
            <person name="Kyrpides N.C."/>
        </authorList>
    </citation>
    <scope>NUCLEOTIDE SEQUENCE [LARGE SCALE GENOMIC DNA]</scope>
    <source>
        <strain evidence="2">ATCC 51198 / DSM 5511 / JCM 9101 / NCIMB 13204 / VKM B-1734 / 4k</strain>
    </source>
</reference>
<dbReference type="GeneID" id="58789245"/>
<dbReference type="HOGENOM" id="CLU_205637_0_0_2"/>
<accession>D2RXH5</accession>
<dbReference type="KEGG" id="htu:Htur_2828"/>
<organism evidence="1 2">
    <name type="scientific">Haloterrigena turkmenica (strain ATCC 51198 / DSM 5511 / JCM 9101 / NCIMB 13204 / VKM B-1734 / 4k)</name>
    <name type="common">Halococcus turkmenicus</name>
    <dbReference type="NCBI Taxonomy" id="543526"/>
    <lineage>
        <taxon>Archaea</taxon>
        <taxon>Methanobacteriati</taxon>
        <taxon>Methanobacteriota</taxon>
        <taxon>Stenosarchaea group</taxon>
        <taxon>Halobacteria</taxon>
        <taxon>Halobacteriales</taxon>
        <taxon>Natrialbaceae</taxon>
        <taxon>Haloterrigena</taxon>
    </lineage>
</organism>
<evidence type="ECO:0000313" key="1">
    <source>
        <dbReference type="EMBL" id="ADB61699.1"/>
    </source>
</evidence>
<keyword evidence="2" id="KW-1185">Reference proteome</keyword>
<dbReference type="eggNOG" id="arCOG10930">
    <property type="taxonomic scope" value="Archaea"/>
</dbReference>
<evidence type="ECO:0000313" key="2">
    <source>
        <dbReference type="Proteomes" id="UP000001903"/>
    </source>
</evidence>
<dbReference type="EMBL" id="CP001860">
    <property type="protein sequence ID" value="ADB61699.1"/>
    <property type="molecule type" value="Genomic_DNA"/>
</dbReference>
<sequence>MSEENRRTIAMCEECGALYAAFEITAGEFRPIGQRDGCQCGCTEFTPVDDDSGLSLD</sequence>
<dbReference type="STRING" id="543526.Htur_2828"/>
<protein>
    <submittedName>
        <fullName evidence="1">Uncharacterized protein</fullName>
    </submittedName>
</protein>
<gene>
    <name evidence="1" type="ordered locus">Htur_2828</name>
</gene>
<name>D2RXH5_HALTV</name>